<dbReference type="Pfam" id="PF13585">
    <property type="entry name" value="CHU_C"/>
    <property type="match status" value="1"/>
</dbReference>
<name>A0A378U2G8_MYROD</name>
<evidence type="ECO:0000259" key="2">
    <source>
        <dbReference type="PROSITE" id="PS50853"/>
    </source>
</evidence>
<dbReference type="Pfam" id="PF00041">
    <property type="entry name" value="fn3"/>
    <property type="match status" value="3"/>
</dbReference>
<dbReference type="InterPro" id="IPR050991">
    <property type="entry name" value="ECM_Regulatory_Proteins"/>
</dbReference>
<feature type="domain" description="Fibronectin type-III" evidence="2">
    <location>
        <begin position="1697"/>
        <end position="1789"/>
    </location>
</feature>
<gene>
    <name evidence="3" type="ORF">NCTC11179_02668</name>
</gene>
<dbReference type="Gene3D" id="2.60.40.10">
    <property type="entry name" value="Immunoglobulins"/>
    <property type="match status" value="6"/>
</dbReference>
<dbReference type="EMBL" id="UGQL01000002">
    <property type="protein sequence ID" value="STZ69171.1"/>
    <property type="molecule type" value="Genomic_DNA"/>
</dbReference>
<keyword evidence="1" id="KW-0677">Repeat</keyword>
<protein>
    <submittedName>
        <fullName evidence="3">Gliding motility-associated C-terminal domain</fullName>
    </submittedName>
</protein>
<reference evidence="3 4" key="1">
    <citation type="submission" date="2018-06" db="EMBL/GenBank/DDBJ databases">
        <authorList>
            <consortium name="Pathogen Informatics"/>
            <person name="Doyle S."/>
        </authorList>
    </citation>
    <scope>NUCLEOTIDE SEQUENCE [LARGE SCALE GENOMIC DNA]</scope>
    <source>
        <strain evidence="3 4">NCTC11179</strain>
    </source>
</reference>
<dbReference type="Proteomes" id="UP000255024">
    <property type="component" value="Unassembled WGS sequence"/>
</dbReference>
<proteinExistence type="predicted"/>
<dbReference type="SUPFAM" id="SSF49265">
    <property type="entry name" value="Fibronectin type III"/>
    <property type="match status" value="5"/>
</dbReference>
<dbReference type="CDD" id="cd00063">
    <property type="entry name" value="FN3"/>
    <property type="match status" value="4"/>
</dbReference>
<organism evidence="3 4">
    <name type="scientific">Myroides odoratus</name>
    <name type="common">Flavobacterium odoratum</name>
    <dbReference type="NCBI Taxonomy" id="256"/>
    <lineage>
        <taxon>Bacteria</taxon>
        <taxon>Pseudomonadati</taxon>
        <taxon>Bacteroidota</taxon>
        <taxon>Flavobacteriia</taxon>
        <taxon>Flavobacteriales</taxon>
        <taxon>Flavobacteriaceae</taxon>
        <taxon>Myroides</taxon>
    </lineage>
</organism>
<evidence type="ECO:0000256" key="1">
    <source>
        <dbReference type="ARBA" id="ARBA00022737"/>
    </source>
</evidence>
<keyword evidence="4" id="KW-1185">Reference proteome</keyword>
<feature type="domain" description="Fibronectin type-III" evidence="2">
    <location>
        <begin position="62"/>
        <end position="155"/>
    </location>
</feature>
<dbReference type="InterPro" id="IPR003961">
    <property type="entry name" value="FN3_dom"/>
</dbReference>
<evidence type="ECO:0000313" key="4">
    <source>
        <dbReference type="Proteomes" id="UP000255024"/>
    </source>
</evidence>
<feature type="domain" description="Fibronectin type-III" evidence="2">
    <location>
        <begin position="1155"/>
        <end position="1250"/>
    </location>
</feature>
<dbReference type="PROSITE" id="PS50853">
    <property type="entry name" value="FN3"/>
    <property type="match status" value="8"/>
</dbReference>
<evidence type="ECO:0000313" key="3">
    <source>
        <dbReference type="EMBL" id="STZ69171.1"/>
    </source>
</evidence>
<feature type="domain" description="Fibronectin type-III" evidence="2">
    <location>
        <begin position="603"/>
        <end position="695"/>
    </location>
</feature>
<feature type="domain" description="Fibronectin type-III" evidence="2">
    <location>
        <begin position="1426"/>
        <end position="1515"/>
    </location>
</feature>
<dbReference type="InterPro" id="IPR013783">
    <property type="entry name" value="Ig-like_fold"/>
</dbReference>
<sequence>MNKVKVRNTFLVTLLFFVLWGYVLRANIEVSKDKITLQTADVEVLSKPKEHTEAPTFAFCKPPERIQLLNVSADSYTLGWEAISNVISYDLFVSSTSVPGAGLMNPTHTTTEATLTLDLPNNQVNVYVWIRVTCENSFNEQSNWAGPFAIHLPMTPVSLPYFEDFQQAPLVGFSNDRTNQWYIGSGAKSNADHALYISKDEGRTNEYALYSDQVSHVYKDFIFPQDAENIAISFDWRSVGEHEEDYLSVWLVPQDYIPVARTPIDPNRAGVRPIGLRYYHENAVFKNETIIVPVQGQGGQVYRLVFQWKQESGGGAQPAAAIDNLKLEQVSCAPPMDFKLNTIGAESMKLEWIASSNQRYEVRLSTEASLSSANARTYTATTNNLIIDQLQPATTYFIWARSICEDETSIWIGPLEVETQLIAKTLPYSEDFEGAPSFVFVNGAVNKWVVGTAVNHGGSKSLYISKDGGQSNEYNPNTGRREFSHLYQDFIVPSDALKLAIAFDWRCVGEGSYDNFKVWLVPITFVPQAGTQINDRDRAMIRVGQNAYSNAANFQREQVLLDAASFAGQTMRLLIEWSQDESAGNNPAAAIDNLNVTAINCVAPTGVHTSNLRAGAFDLTWAASNNTTAYDVFITTDLNLIPTDTTTPLASTGETTYSFSNLNEATKYHAWIRSSCQPGENSTWVGPYFMETPLISSISLPYTEDFEASPSWGFTHAQPNQWFVGNAVNHGGEKSLYITKDGGVSNTYNYEGSQIIHAYKNIDIPQDVDMLALSFDWRAQGEKGYDWNIGNYKPTDYLSVWLVPNSYLPQAGEAIRNQTQALAINAEELYLNNTFTSFAKNVDVSQFQGQTVRVVFEWQQDERDGRQNPAAIDNVVISPVHCSEPTGLQVDAFSAHTITASWQSRTNVQAYELYLATANEAPTASTVASFTSNSSTYTFENLNQATNYYIWVRSTCGTEASRWIGPLVLQTTLVPANLPFSDDFETVQEYGIINDTINQWFIGQAVNHGGTKALYVSNDGGQTHAYTGNVPHPVTSHVFKDFAIPTGAVDLSLQFDWMCKGEDRYDVLKVWWVPVTFTPQAGVPITANASGGISLGRTTYSNATAFATETISINAQTYAGQTMRLVFEWTQDLYSGHNPPAAIDNLALSTTFCGAPTAITVQNVSDQGFQTQWETVTGVQEYELFLSQTATPIPTSETVPTHRTPTASHTFEGLTAGQSYWVWVRSACSNTDQSDWVGPQEVTLANTPVDLPYVEDFESNPTFDFTANRNNRWYIGTAAHASGTKGLYISEDQGANNTYYTAYDQVVHAYKDFRIPTDAAELSIGFDWRCLGEIDYDFFRVWLVPASYTPVGGTLISTSVAGAIPVGHEMFGQQTEFKRENFVVAVGGIQGQVYRLVFQWQQDNSGGYQPAAAIDNLNIEVVTCSPPRNFASGAVTSRTIATTWEGDGARSYDLYLTTTNDIPTADTPGNYRSMNTNFVFPDLAEGTYYTLWVRAVCGRDKSFWVGPLVVQTTLTPAALPYTEDFEQNPSFAYQNDTHNKWIIGNAVNNGGTKALYISNDNGLSNNYLQTVPGRGQTSHVYKDFAIPATGIELLLNFDWRNLGEGSYDNFRVWFVPADYTPRAGVLVQSDNRRAVRLGQEYYAGSRTFATEHITIPAQEYLGRTMRIIFEWTQDTSTGENPAAAIDNIEFFIKSCLPPTAVTIGGIRNQGFDVSWTGQSGQNGYDLFLTTDQNIRANETTVPTHTTTETNYTFANLEEGTMYYVWIRSACSQGESSLWTGPFIATTPLVSVNPLPYYEDFEDTLKIGVTHALPNQWVVGNAVNNGGNKALYISNDNGVSNKYTFNKNQIVHAYKNVHIPANLDQLEISFDWRSQGEQQYDSRARENVGVDFVKAWIVPLSYIPEAGVSVASSNQAVAIDERGFFNSREFQRFQTRMDISAFAGQDVRIVFEWKQDNRSGEQPPAAIDNLWIKPFTCKDVIDVQAVRISNSSNIEITWTPLGQEQQWEVYIVESNQPDPTPLNTGIRVENTPRHVFRDAVEGAFYHVYVRAICSDSEQGTWSPAVLFNIFNPPGCANIEVEPIDLPQTEDGSYVICDDESVNLDLKASYFDIKDTSDYTVEAIEYKPPFPFVGGDLIPLTEDDYWSNVIDLGFDFCFYGKSYDKVLIGTNGMITFSVKGHTENGLYSPNSSSGYSMSPAVQLPTNSSNASTIPYVNTIFGVMQDLYPRNSPADYSINYQVLGTFPCRALVFNIYHLGLFDATRCPYDANDLDGTTQTSQIVLYEGTNIIEVYIKNRPSCSNFNDGLGVVGIQNATGTAAVVPPNRNVGTWTAANEAWRFVPSGESIATFSWLKDGEFLTEQQDINVNIDQSVTYTGRITYLHCNGNEQIIDKEFRFIKEKPQITKPMNLYTCHREPGFAYTYDLAQNDKQVVGSLQAKDLLVTYFASEEDLLANINSLPTTYTTTAVEPTEIYVKLEDKYTHCFTYSSFSLVVNKILTATTVQPILACQSYVLPELAEGEAYYTEPYGKGERWEGGDVFENVGKHQLYVYGVKEGCAYQNKLTIEILEFIPAFEIEDQVMYCELYSLPLLPRGNKYFTEPDGQGRELQPGEQILVDQVIYIYSKSSKGKVDCTDQSSFRVTYEECPLPKGFSPNGDGINDRLDLSNYGVTNLKIYNRNGIEVFNFNGYYTDEFSGKDKRGNNLPSGTYYYVVVTNAKMRTGWIQINR</sequence>
<feature type="domain" description="Fibronectin type-III" evidence="2">
    <location>
        <begin position="334"/>
        <end position="422"/>
    </location>
</feature>
<accession>A0A378U2G8</accession>
<dbReference type="PANTHER" id="PTHR46708:SF2">
    <property type="entry name" value="FIBRONECTIN TYPE-III DOMAIN-CONTAINING PROTEIN"/>
    <property type="match status" value="1"/>
</dbReference>
<feature type="domain" description="Fibronectin type-III" evidence="2">
    <location>
        <begin position="884"/>
        <end position="975"/>
    </location>
</feature>
<dbReference type="PANTHER" id="PTHR46708">
    <property type="entry name" value="TENASCIN"/>
    <property type="match status" value="1"/>
</dbReference>
<dbReference type="InterPro" id="IPR036116">
    <property type="entry name" value="FN3_sf"/>
</dbReference>
<feature type="domain" description="Fibronectin type-III" evidence="2">
    <location>
        <begin position="1978"/>
        <end position="2072"/>
    </location>
</feature>
<dbReference type="SMART" id="SM00060">
    <property type="entry name" value="FN3"/>
    <property type="match status" value="8"/>
</dbReference>
<dbReference type="RefSeq" id="WP_115091971.1">
    <property type="nucleotide sequence ID" value="NZ_CP068107.1"/>
</dbReference>